<evidence type="ECO:0000256" key="7">
    <source>
        <dbReference type="SAM" id="Coils"/>
    </source>
</evidence>
<feature type="coiled-coil region" evidence="7">
    <location>
        <begin position="271"/>
        <end position="384"/>
    </location>
</feature>
<feature type="compositionally biased region" description="Polar residues" evidence="8">
    <location>
        <begin position="113"/>
        <end position="126"/>
    </location>
</feature>
<dbReference type="InterPro" id="IPR019394">
    <property type="entry name" value="TEX28/TMCC"/>
</dbReference>
<dbReference type="GeneTree" id="ENSGT00940000157275"/>
<dbReference type="OMA" id="MKSRYHM"/>
<evidence type="ECO:0000313" key="10">
    <source>
        <dbReference type="Ensembl" id="ENSCSEP00000024331.1"/>
    </source>
</evidence>
<accession>A0A3P8WFB7</accession>
<dbReference type="Proteomes" id="UP000265120">
    <property type="component" value="Chromosome 6"/>
</dbReference>
<evidence type="ECO:0000256" key="4">
    <source>
        <dbReference type="ARBA" id="ARBA00022989"/>
    </source>
</evidence>
<dbReference type="PANTHER" id="PTHR17613">
    <property type="entry name" value="CEREBRAL PROTEIN-11-RELATED"/>
    <property type="match status" value="1"/>
</dbReference>
<evidence type="ECO:0000256" key="8">
    <source>
        <dbReference type="SAM" id="MobiDB-lite"/>
    </source>
</evidence>
<dbReference type="AlphaFoldDB" id="A0A3P8WFB7"/>
<feature type="region of interest" description="Disordered" evidence="8">
    <location>
        <begin position="1"/>
        <end position="29"/>
    </location>
</feature>
<sequence length="462" mass="52005">MSMRRGSSENNLDLDFGDESPTPAHGFEVQRSRSCLDNLQQKILKVTEQLKIEQTARDENVAEYLKLMNSADKQQVGRIKQVFEKKNQKSAQNIAQMQKKLEQYHRKIKDSEVYQSPSPRLSTVKHSTMPRESPRELLKDMTGSGRHPTMDKIKTIGPGVSLSPPFFFSKPREFANLIRNKFGSADNIDHLKTGLDTSSPLPTDGAEKGLSSSISMVGKPKYPSDDECSSGSASISADSNGNPAGLGGASTGQAQDPVQGQMAGGESQSRLALSLEEVKEIREAQNQLEEDMEELKAQFKREYGIISQNLQEEKYRYQHLEDQLNDLTELHQNEMANLKQELASIEERVAYQAQERARDIQEALESCQTRVSKLELQQQQQQQTVQLESHDARVLLGKSINIMLAIITVILVCVSTAAKFAAPLMRSRYHVVATFLGICFLSIFWKNWERLQHTMDRLLFVT</sequence>
<evidence type="ECO:0000256" key="6">
    <source>
        <dbReference type="ARBA" id="ARBA00023136"/>
    </source>
</evidence>
<dbReference type="Ensembl" id="ENSCSET00000024657.1">
    <property type="protein sequence ID" value="ENSCSEP00000024329.1"/>
    <property type="gene ID" value="ENSCSEG00000015533.1"/>
</dbReference>
<comment type="subcellular location">
    <subcellularLocation>
        <location evidence="1">Membrane</location>
    </subcellularLocation>
</comment>
<proteinExistence type="inferred from homology"/>
<feature type="transmembrane region" description="Helical" evidence="9">
    <location>
        <begin position="402"/>
        <end position="422"/>
    </location>
</feature>
<keyword evidence="4 9" id="KW-1133">Transmembrane helix</keyword>
<organism evidence="10 11">
    <name type="scientific">Cynoglossus semilaevis</name>
    <name type="common">Tongue sole</name>
    <dbReference type="NCBI Taxonomy" id="244447"/>
    <lineage>
        <taxon>Eukaryota</taxon>
        <taxon>Metazoa</taxon>
        <taxon>Chordata</taxon>
        <taxon>Craniata</taxon>
        <taxon>Vertebrata</taxon>
        <taxon>Euteleostomi</taxon>
        <taxon>Actinopterygii</taxon>
        <taxon>Neopterygii</taxon>
        <taxon>Teleostei</taxon>
        <taxon>Neoteleostei</taxon>
        <taxon>Acanthomorphata</taxon>
        <taxon>Carangaria</taxon>
        <taxon>Pleuronectiformes</taxon>
        <taxon>Pleuronectoidei</taxon>
        <taxon>Cynoglossidae</taxon>
        <taxon>Cynoglossinae</taxon>
        <taxon>Cynoglossus</taxon>
    </lineage>
</organism>
<dbReference type="GO" id="GO:0012505">
    <property type="term" value="C:endomembrane system"/>
    <property type="evidence" value="ECO:0007669"/>
    <property type="project" value="TreeGrafter"/>
</dbReference>
<keyword evidence="3 9" id="KW-0812">Transmembrane</keyword>
<evidence type="ECO:0000256" key="5">
    <source>
        <dbReference type="ARBA" id="ARBA00023054"/>
    </source>
</evidence>
<feature type="region of interest" description="Disordered" evidence="8">
    <location>
        <begin position="111"/>
        <end position="151"/>
    </location>
</feature>
<evidence type="ECO:0000256" key="3">
    <source>
        <dbReference type="ARBA" id="ARBA00022692"/>
    </source>
</evidence>
<name>A0A3P8WFB7_CYNSE</name>
<dbReference type="Pfam" id="PF10267">
    <property type="entry name" value="Tmemb_cc2"/>
    <property type="match status" value="1"/>
</dbReference>
<reference evidence="10" key="2">
    <citation type="submission" date="2025-05" db="UniProtKB">
        <authorList>
            <consortium name="Ensembl"/>
        </authorList>
    </citation>
    <scope>IDENTIFICATION</scope>
</reference>
<keyword evidence="11" id="KW-1185">Reference proteome</keyword>
<dbReference type="Ensembl" id="ENSCSET00000024659.1">
    <property type="protein sequence ID" value="ENSCSEP00000024331.1"/>
    <property type="gene ID" value="ENSCSEG00000015533.1"/>
</dbReference>
<dbReference type="PANTHER" id="PTHR17613:SF8">
    <property type="entry name" value="TRANSMEMBRANE AND COILED-COIL DOMAIN PROTEIN 3"/>
    <property type="match status" value="1"/>
</dbReference>
<dbReference type="GO" id="GO:0016020">
    <property type="term" value="C:membrane"/>
    <property type="evidence" value="ECO:0007669"/>
    <property type="project" value="UniProtKB-SubCell"/>
</dbReference>
<comment type="similarity">
    <text evidence="2">Belongs to the TEX28 family.</text>
</comment>
<evidence type="ECO:0000256" key="2">
    <source>
        <dbReference type="ARBA" id="ARBA00008108"/>
    </source>
</evidence>
<protein>
    <submittedName>
        <fullName evidence="10">Transmembrane and coiled-coil domain family 3</fullName>
    </submittedName>
</protein>
<feature type="coiled-coil region" evidence="7">
    <location>
        <begin position="80"/>
        <end position="107"/>
    </location>
</feature>
<evidence type="ECO:0000313" key="11">
    <source>
        <dbReference type="Proteomes" id="UP000265120"/>
    </source>
</evidence>
<feature type="transmembrane region" description="Helical" evidence="9">
    <location>
        <begin position="428"/>
        <end position="445"/>
    </location>
</feature>
<keyword evidence="5 7" id="KW-0175">Coiled coil</keyword>
<reference evidence="10 11" key="1">
    <citation type="journal article" date="2014" name="Nat. Genet.">
        <title>Whole-genome sequence of a flatfish provides insights into ZW sex chromosome evolution and adaptation to a benthic lifestyle.</title>
        <authorList>
            <person name="Chen S."/>
            <person name="Zhang G."/>
            <person name="Shao C."/>
            <person name="Huang Q."/>
            <person name="Liu G."/>
            <person name="Zhang P."/>
            <person name="Song W."/>
            <person name="An N."/>
            <person name="Chalopin D."/>
            <person name="Volff J.N."/>
            <person name="Hong Y."/>
            <person name="Li Q."/>
            <person name="Sha Z."/>
            <person name="Zhou H."/>
            <person name="Xie M."/>
            <person name="Yu Q."/>
            <person name="Liu Y."/>
            <person name="Xiang H."/>
            <person name="Wang N."/>
            <person name="Wu K."/>
            <person name="Yang C."/>
            <person name="Zhou Q."/>
            <person name="Liao X."/>
            <person name="Yang L."/>
            <person name="Hu Q."/>
            <person name="Zhang J."/>
            <person name="Meng L."/>
            <person name="Jin L."/>
            <person name="Tian Y."/>
            <person name="Lian J."/>
            <person name="Yang J."/>
            <person name="Miao G."/>
            <person name="Liu S."/>
            <person name="Liang Z."/>
            <person name="Yan F."/>
            <person name="Li Y."/>
            <person name="Sun B."/>
            <person name="Zhang H."/>
            <person name="Zhang J."/>
            <person name="Zhu Y."/>
            <person name="Du M."/>
            <person name="Zhao Y."/>
            <person name="Schartl M."/>
            <person name="Tang Q."/>
            <person name="Wang J."/>
        </authorList>
    </citation>
    <scope>NUCLEOTIDE SEQUENCE</scope>
</reference>
<feature type="compositionally biased region" description="Low complexity" evidence="8">
    <location>
        <begin position="229"/>
        <end position="239"/>
    </location>
</feature>
<evidence type="ECO:0000256" key="9">
    <source>
        <dbReference type="SAM" id="Phobius"/>
    </source>
</evidence>
<keyword evidence="6 9" id="KW-0472">Membrane</keyword>
<feature type="region of interest" description="Disordered" evidence="8">
    <location>
        <begin position="193"/>
        <end position="270"/>
    </location>
</feature>
<evidence type="ECO:0000256" key="1">
    <source>
        <dbReference type="ARBA" id="ARBA00004370"/>
    </source>
</evidence>